<dbReference type="PANTHER" id="PTHR43557">
    <property type="entry name" value="APOPTOSIS-INDUCING FACTOR 1"/>
    <property type="match status" value="1"/>
</dbReference>
<evidence type="ECO:0000256" key="7">
    <source>
        <dbReference type="ARBA" id="ARBA00023027"/>
    </source>
</evidence>
<keyword evidence="5" id="KW-0809">Transit peptide</keyword>
<evidence type="ECO:0000256" key="1">
    <source>
        <dbReference type="ARBA" id="ARBA00001974"/>
    </source>
</evidence>
<dbReference type="GO" id="GO:0046983">
    <property type="term" value="F:protein dimerization activity"/>
    <property type="evidence" value="ECO:0007669"/>
    <property type="project" value="InterPro"/>
</dbReference>
<dbReference type="SUPFAM" id="SSF51905">
    <property type="entry name" value="FAD/NAD(P)-binding domain"/>
    <property type="match status" value="1"/>
</dbReference>
<keyword evidence="3" id="KW-0053">Apoptosis</keyword>
<evidence type="ECO:0000256" key="5">
    <source>
        <dbReference type="ARBA" id="ARBA00022946"/>
    </source>
</evidence>
<dbReference type="EMBL" id="FOSR01000002">
    <property type="protein sequence ID" value="SFK36668.1"/>
    <property type="molecule type" value="Genomic_DNA"/>
</dbReference>
<dbReference type="InterPro" id="IPR050446">
    <property type="entry name" value="FAD-oxidoreductase/Apoptosis"/>
</dbReference>
<dbReference type="PRINTS" id="PR00469">
    <property type="entry name" value="PNDRDTASEII"/>
</dbReference>
<comment type="cofactor">
    <cofactor evidence="1">
        <name>FAD</name>
        <dbReference type="ChEBI" id="CHEBI:57692"/>
    </cofactor>
</comment>
<dbReference type="Pfam" id="PF07992">
    <property type="entry name" value="Pyr_redox_2"/>
    <property type="match status" value="1"/>
</dbReference>
<evidence type="ECO:0000259" key="9">
    <source>
        <dbReference type="Pfam" id="PF07992"/>
    </source>
</evidence>
<dbReference type="Gene3D" id="3.50.50.60">
    <property type="entry name" value="FAD/NAD(P)-binding domain"/>
    <property type="match status" value="2"/>
</dbReference>
<evidence type="ECO:0000256" key="4">
    <source>
        <dbReference type="ARBA" id="ARBA00022827"/>
    </source>
</evidence>
<dbReference type="SMART" id="SM01353">
    <property type="entry name" value="AIF_C"/>
    <property type="match status" value="1"/>
</dbReference>
<evidence type="ECO:0000313" key="11">
    <source>
        <dbReference type="EMBL" id="SFK36668.1"/>
    </source>
</evidence>
<dbReference type="InterPro" id="IPR029324">
    <property type="entry name" value="AIF_C"/>
</dbReference>
<gene>
    <name evidence="11" type="ORF">SAMN05192579_10296</name>
</gene>
<feature type="domain" description="FAD/NAD(P)-binding" evidence="9">
    <location>
        <begin position="6"/>
        <end position="295"/>
    </location>
</feature>
<dbReference type="SUPFAM" id="SSF55424">
    <property type="entry name" value="FAD/NAD-linked reductases, dimerisation (C-terminal) domain"/>
    <property type="match status" value="1"/>
</dbReference>
<dbReference type="Pfam" id="PF14721">
    <property type="entry name" value="AIF_C"/>
    <property type="match status" value="1"/>
</dbReference>
<accession>A0A1I3YXU7</accession>
<reference evidence="12" key="1">
    <citation type="submission" date="2016-10" db="EMBL/GenBank/DDBJ databases">
        <authorList>
            <person name="Varghese N."/>
            <person name="Submissions S."/>
        </authorList>
    </citation>
    <scope>NUCLEOTIDE SEQUENCE [LARGE SCALE GENOMIC DNA]</scope>
    <source>
        <strain evidence="12">MO64</strain>
    </source>
</reference>
<name>A0A1I3YXU7_9GAMM</name>
<dbReference type="AlphaFoldDB" id="A0A1I3YXU7"/>
<evidence type="ECO:0000259" key="10">
    <source>
        <dbReference type="Pfam" id="PF14721"/>
    </source>
</evidence>
<protein>
    <submittedName>
        <fullName evidence="11">NADPH-dependent 2,4-dienoyl-CoA reductase, sulfur reductase</fullName>
    </submittedName>
</protein>
<evidence type="ECO:0000256" key="3">
    <source>
        <dbReference type="ARBA" id="ARBA00022703"/>
    </source>
</evidence>
<evidence type="ECO:0000256" key="8">
    <source>
        <dbReference type="ARBA" id="ARBA00047786"/>
    </source>
</evidence>
<dbReference type="GO" id="GO:0033108">
    <property type="term" value="P:mitochondrial respiratory chain complex assembly"/>
    <property type="evidence" value="ECO:0007669"/>
    <property type="project" value="TreeGrafter"/>
</dbReference>
<dbReference type="GO" id="GO:0016174">
    <property type="term" value="F:NAD(P)H oxidase H2O2-forming activity"/>
    <property type="evidence" value="ECO:0007669"/>
    <property type="project" value="TreeGrafter"/>
</dbReference>
<keyword evidence="7" id="KW-0520">NAD</keyword>
<dbReference type="RefSeq" id="WP_092701285.1">
    <property type="nucleotide sequence ID" value="NZ_FOSR01000002.1"/>
</dbReference>
<sequence length="397" mass="42390">MECSHDYLIVGGGMAADAAAKSIREIDAAADVGIVGDEAAPPYQRPPLSKALWKGDKSPGDIDLDTAASGAVVHGGRRIVALDRAAHLARDDHGNSYRYCRLLLATGATPRRLPFDAGERMIHFRTLDDYRALRRFAVKGAHVAVVGGGFIGSELAASLAGAGCKVTMLFPGPSIGAGRYPDALCHFLDDYYREHGVTVSAGVNVVDGKAVGEGVELALSDGETLRVDAVAVGIGVTPNAELAEQAGLKVDNGVVVDDRLRSSDADIWAAGDIANFRNPALDRRLRVEHEDAAVGMGKHAGRVMAGIDEPYDTLPFFYSDLFDLGYEAVGLLDSHLDVVEDWREPCREGVVYYLDGGRVRGVLLWNTWDQVDAARELIAQAGPFDASSLRGRLPHST</sequence>
<dbReference type="GO" id="GO:0005737">
    <property type="term" value="C:cytoplasm"/>
    <property type="evidence" value="ECO:0007669"/>
    <property type="project" value="TreeGrafter"/>
</dbReference>
<evidence type="ECO:0000313" key="12">
    <source>
        <dbReference type="Proteomes" id="UP000198725"/>
    </source>
</evidence>
<dbReference type="InterPro" id="IPR016156">
    <property type="entry name" value="FAD/NAD-linked_Rdtase_dimer_sf"/>
</dbReference>
<dbReference type="PANTHER" id="PTHR43557:SF4">
    <property type="entry name" value="APOPTOSIS-INDUCING FACTOR 1, MITOCHONDRIAL"/>
    <property type="match status" value="1"/>
</dbReference>
<dbReference type="PRINTS" id="PR00368">
    <property type="entry name" value="FADPNR"/>
</dbReference>
<evidence type="ECO:0000256" key="2">
    <source>
        <dbReference type="ARBA" id="ARBA00022630"/>
    </source>
</evidence>
<dbReference type="InterPro" id="IPR023753">
    <property type="entry name" value="FAD/NAD-binding_dom"/>
</dbReference>
<dbReference type="GO" id="GO:0012501">
    <property type="term" value="P:programmed cell death"/>
    <property type="evidence" value="ECO:0007669"/>
    <property type="project" value="TreeGrafter"/>
</dbReference>
<organism evidence="11 12">
    <name type="scientific">Rhodanobacter glycinis</name>
    <dbReference type="NCBI Taxonomy" id="582702"/>
    <lineage>
        <taxon>Bacteria</taxon>
        <taxon>Pseudomonadati</taxon>
        <taxon>Pseudomonadota</taxon>
        <taxon>Gammaproteobacteria</taxon>
        <taxon>Lysobacterales</taxon>
        <taxon>Rhodanobacteraceae</taxon>
        <taxon>Rhodanobacter</taxon>
    </lineage>
</organism>
<comment type="catalytic activity">
    <reaction evidence="8">
        <text>A + NADH + H(+) = AH2 + NAD(+)</text>
        <dbReference type="Rhea" id="RHEA:11356"/>
        <dbReference type="ChEBI" id="CHEBI:13193"/>
        <dbReference type="ChEBI" id="CHEBI:15378"/>
        <dbReference type="ChEBI" id="CHEBI:17499"/>
        <dbReference type="ChEBI" id="CHEBI:57540"/>
        <dbReference type="ChEBI" id="CHEBI:57945"/>
    </reaction>
</comment>
<keyword evidence="6" id="KW-0560">Oxidoreductase</keyword>
<keyword evidence="4" id="KW-0274">FAD</keyword>
<dbReference type="Gene3D" id="3.30.390.30">
    <property type="match status" value="1"/>
</dbReference>
<keyword evidence="2" id="KW-0285">Flavoprotein</keyword>
<feature type="domain" description="Mitochondrial apoptosis-inducing factor C-terminal" evidence="10">
    <location>
        <begin position="300"/>
        <end position="342"/>
    </location>
</feature>
<dbReference type="Proteomes" id="UP000198725">
    <property type="component" value="Unassembled WGS sequence"/>
</dbReference>
<keyword evidence="12" id="KW-1185">Reference proteome</keyword>
<evidence type="ECO:0000256" key="6">
    <source>
        <dbReference type="ARBA" id="ARBA00023002"/>
    </source>
</evidence>
<dbReference type="InterPro" id="IPR036188">
    <property type="entry name" value="FAD/NAD-bd_sf"/>
</dbReference>
<dbReference type="GO" id="GO:0071949">
    <property type="term" value="F:FAD binding"/>
    <property type="evidence" value="ECO:0007669"/>
    <property type="project" value="TreeGrafter"/>
</dbReference>
<proteinExistence type="predicted"/>